<accession>A0A8S4EAS6</accession>
<feature type="compositionally biased region" description="Basic residues" evidence="4">
    <location>
        <begin position="318"/>
        <end position="328"/>
    </location>
</feature>
<feature type="compositionally biased region" description="Basic and acidic residues" evidence="4">
    <location>
        <begin position="173"/>
        <end position="184"/>
    </location>
</feature>
<evidence type="ECO:0000256" key="3">
    <source>
        <dbReference type="ARBA" id="ARBA00022840"/>
    </source>
</evidence>
<evidence type="ECO:0000313" key="5">
    <source>
        <dbReference type="EMBL" id="CAG9112525.1"/>
    </source>
</evidence>
<dbReference type="GO" id="GO:0000226">
    <property type="term" value="P:microtubule cytoskeleton organization"/>
    <property type="evidence" value="ECO:0007669"/>
    <property type="project" value="TreeGrafter"/>
</dbReference>
<dbReference type="AlphaFoldDB" id="A0A8S4EAS6"/>
<dbReference type="PANTHER" id="PTHR12241:SF162">
    <property type="entry name" value="TUBULIN MONOGLUTAMYLASE TTLL4"/>
    <property type="match status" value="1"/>
</dbReference>
<comment type="caution">
    <text evidence="5">The sequence shown here is derived from an EMBL/GenBank/DDBJ whole genome shotgun (WGS) entry which is preliminary data.</text>
</comment>
<dbReference type="Gene3D" id="3.30.470.20">
    <property type="entry name" value="ATP-grasp fold, B domain"/>
    <property type="match status" value="1"/>
</dbReference>
<dbReference type="Pfam" id="PF03133">
    <property type="entry name" value="TTL"/>
    <property type="match status" value="1"/>
</dbReference>
<keyword evidence="3" id="KW-0067">ATP-binding</keyword>
<organism evidence="5 6">
    <name type="scientific">Plutella xylostella</name>
    <name type="common">Diamondback moth</name>
    <name type="synonym">Plutella maculipennis</name>
    <dbReference type="NCBI Taxonomy" id="51655"/>
    <lineage>
        <taxon>Eukaryota</taxon>
        <taxon>Metazoa</taxon>
        <taxon>Ecdysozoa</taxon>
        <taxon>Arthropoda</taxon>
        <taxon>Hexapoda</taxon>
        <taxon>Insecta</taxon>
        <taxon>Pterygota</taxon>
        <taxon>Neoptera</taxon>
        <taxon>Endopterygota</taxon>
        <taxon>Lepidoptera</taxon>
        <taxon>Glossata</taxon>
        <taxon>Ditrysia</taxon>
        <taxon>Yponomeutoidea</taxon>
        <taxon>Plutellidae</taxon>
        <taxon>Plutella</taxon>
    </lineage>
</organism>
<keyword evidence="6" id="KW-1185">Reference proteome</keyword>
<proteinExistence type="predicted"/>
<dbReference type="EMBL" id="CAJHNJ030000014">
    <property type="protein sequence ID" value="CAG9112525.1"/>
    <property type="molecule type" value="Genomic_DNA"/>
</dbReference>
<feature type="region of interest" description="Disordered" evidence="4">
    <location>
        <begin position="378"/>
        <end position="402"/>
    </location>
</feature>
<evidence type="ECO:0000256" key="1">
    <source>
        <dbReference type="ARBA" id="ARBA00022598"/>
    </source>
</evidence>
<protein>
    <submittedName>
        <fullName evidence="5">(diamondback moth) hypothetical protein</fullName>
    </submittedName>
</protein>
<dbReference type="GO" id="GO:0015631">
    <property type="term" value="F:tubulin binding"/>
    <property type="evidence" value="ECO:0007669"/>
    <property type="project" value="TreeGrafter"/>
</dbReference>
<feature type="compositionally biased region" description="Low complexity" evidence="4">
    <location>
        <begin position="1018"/>
        <end position="1045"/>
    </location>
</feature>
<feature type="region of interest" description="Disordered" evidence="4">
    <location>
        <begin position="151"/>
        <end position="203"/>
    </location>
</feature>
<feature type="compositionally biased region" description="Polar residues" evidence="4">
    <location>
        <begin position="190"/>
        <end position="200"/>
    </location>
</feature>
<feature type="region of interest" description="Disordered" evidence="4">
    <location>
        <begin position="995"/>
        <end position="1045"/>
    </location>
</feature>
<dbReference type="GO" id="GO:0005524">
    <property type="term" value="F:ATP binding"/>
    <property type="evidence" value="ECO:0007669"/>
    <property type="project" value="UniProtKB-KW"/>
</dbReference>
<keyword evidence="2" id="KW-0547">Nucleotide-binding</keyword>
<name>A0A8S4EAS6_PLUXY</name>
<keyword evidence="1" id="KW-0436">Ligase</keyword>
<dbReference type="PROSITE" id="PS51221">
    <property type="entry name" value="TTL"/>
    <property type="match status" value="1"/>
</dbReference>
<sequence length="1045" mass="119105">MDRRACPSYNAGLDACDPLELVQWSGRGESRAARVLRRRCRSEGVERSPFEDAHRDWCASDVACCRGQRAVRNHFTLSAEPREGRDWAAAHYGDYAMAPERQRLLCFQTQLKQQQKLKKPSNTPLLTEKRLPKVEELLEKVDQEMVEVKQPLKSILNNPPKSPPPGILKKSKTRFESKSSLEGRRRQRASSESDNFSNYSMAAPIPGSLDGRLTYLSANTKRAKDNSGTGYSYSTTHANISPTRKASSGGGYKNLKYCKEAMKGDHDSMNILRTSAINKNTVNEVVVVEKPRQHSPAPACPVMSPSLPVSSVTALPHAAHKKHKKKVRLSGPKCDDDDSQSISRSPSPSPDRIWEMETDSVILEMKKLEELKELKKLREQSASPPLSKPPKSPVPSDANQLKAPKLTNGHAAGATNGSVSPKRSPQIKDVCIDHSLPSKVNQHFLTALNTINPFSKLSKKDSHPVLPDCMVHCVRPSLFPRVPPYLKFVGPDEPMLRIPLAISKHLKWKSTSITPIIVKKTLMQSGFKLLKPDVDTDYEEMSEWLGTWGKHMKAHMFHGMQDQQKLNHFPGTFQLGRKDRLWRNIQRLVAKFGQEEFGIMPDTYILPSDTKYLQKEWEKGEENNEMWIIKPPASARGSGIRVITKWAQIPKKRAVVVQKYVHKPYLINGSKFDLRLYVLVTSIHPLRIYVYRDGLARFASAKYNEEPDSLNDRFTHLTNYSINRLSKNYTPNEDHNACEGHKWTLQTLFTYLKTEKQVDTDTLWANIKDLVIKTILAGEYSISALSKAHLQSRYNCYELFGIDVLLDENLKPWLLEVNISPSLHSASPLDVHVKGALVRSVFNLAQFHAPRQAQDHTHNFNGLLFDPRLYTIYLSKEERDKHLIYTNMEDREMYLRDILTTLTPDDVRHLLQAEDELTQAKHLDRVFPTRRTHRYLKYMPGARYYNRLFDAWETRYSHNRDAGRQLLRNLCEMGYHLEVPPVPLKRAARFSAMDRCRMTSTRPARPRPPHRWARPRARPSAPRARPAAPRARPAAAPTASRSAPC</sequence>
<gene>
    <name evidence="5" type="ORF">PLXY2_LOCUS4908</name>
</gene>
<dbReference type="GO" id="GO:0070740">
    <property type="term" value="F:tubulin-glutamic acid ligase activity"/>
    <property type="evidence" value="ECO:0007669"/>
    <property type="project" value="TreeGrafter"/>
</dbReference>
<dbReference type="SUPFAM" id="SSF56059">
    <property type="entry name" value="Glutathione synthetase ATP-binding domain-like"/>
    <property type="match status" value="1"/>
</dbReference>
<reference evidence="5" key="1">
    <citation type="submission" date="2020-11" db="EMBL/GenBank/DDBJ databases">
        <authorList>
            <person name="Whiteford S."/>
        </authorList>
    </citation>
    <scope>NUCLEOTIDE SEQUENCE</scope>
</reference>
<dbReference type="PANTHER" id="PTHR12241">
    <property type="entry name" value="TUBULIN POLYGLUTAMYLASE"/>
    <property type="match status" value="1"/>
</dbReference>
<evidence type="ECO:0000313" key="6">
    <source>
        <dbReference type="Proteomes" id="UP000653454"/>
    </source>
</evidence>
<dbReference type="Proteomes" id="UP000653454">
    <property type="component" value="Unassembled WGS sequence"/>
</dbReference>
<feature type="region of interest" description="Disordered" evidence="4">
    <location>
        <begin position="313"/>
        <end position="354"/>
    </location>
</feature>
<dbReference type="GO" id="GO:0036064">
    <property type="term" value="C:ciliary basal body"/>
    <property type="evidence" value="ECO:0007669"/>
    <property type="project" value="TreeGrafter"/>
</dbReference>
<evidence type="ECO:0000256" key="2">
    <source>
        <dbReference type="ARBA" id="ARBA00022741"/>
    </source>
</evidence>
<feature type="compositionally biased region" description="Basic residues" evidence="4">
    <location>
        <begin position="1004"/>
        <end position="1017"/>
    </location>
</feature>
<evidence type="ECO:0000256" key="4">
    <source>
        <dbReference type="SAM" id="MobiDB-lite"/>
    </source>
</evidence>
<dbReference type="InterPro" id="IPR004344">
    <property type="entry name" value="TTL/TTLL_fam"/>
</dbReference>